<keyword evidence="3" id="KW-1185">Reference proteome</keyword>
<evidence type="ECO:0000313" key="3">
    <source>
        <dbReference type="Proteomes" id="UP000199365"/>
    </source>
</evidence>
<name>A0A1H1F3A1_9BURK</name>
<evidence type="ECO:0008006" key="4">
    <source>
        <dbReference type="Google" id="ProtNLM"/>
    </source>
</evidence>
<feature type="transmembrane region" description="Helical" evidence="1">
    <location>
        <begin position="90"/>
        <end position="109"/>
    </location>
</feature>
<feature type="transmembrane region" description="Helical" evidence="1">
    <location>
        <begin position="335"/>
        <end position="355"/>
    </location>
</feature>
<evidence type="ECO:0000313" key="2">
    <source>
        <dbReference type="EMBL" id="SDQ95279.1"/>
    </source>
</evidence>
<dbReference type="Proteomes" id="UP000199365">
    <property type="component" value="Unassembled WGS sequence"/>
</dbReference>
<gene>
    <name evidence="2" type="ORF">SAMN05445850_2239</name>
</gene>
<keyword evidence="1" id="KW-0812">Transmembrane</keyword>
<dbReference type="EMBL" id="FNKX01000001">
    <property type="protein sequence ID" value="SDQ95279.1"/>
    <property type="molecule type" value="Genomic_DNA"/>
</dbReference>
<feature type="transmembrane region" description="Helical" evidence="1">
    <location>
        <begin position="277"/>
        <end position="297"/>
    </location>
</feature>
<feature type="transmembrane region" description="Helical" evidence="1">
    <location>
        <begin position="249"/>
        <end position="270"/>
    </location>
</feature>
<proteinExistence type="predicted"/>
<evidence type="ECO:0000256" key="1">
    <source>
        <dbReference type="SAM" id="Phobius"/>
    </source>
</evidence>
<feature type="transmembrane region" description="Helical" evidence="1">
    <location>
        <begin position="12"/>
        <end position="29"/>
    </location>
</feature>
<feature type="transmembrane region" description="Helical" evidence="1">
    <location>
        <begin position="193"/>
        <end position="214"/>
    </location>
</feature>
<accession>A0A1H1F3A1</accession>
<keyword evidence="1" id="KW-1133">Transmembrane helix</keyword>
<feature type="transmembrane region" description="Helical" evidence="1">
    <location>
        <begin position="155"/>
        <end position="181"/>
    </location>
</feature>
<feature type="transmembrane region" description="Helical" evidence="1">
    <location>
        <begin position="303"/>
        <end position="323"/>
    </location>
</feature>
<sequence>MNMQRFRQYLSENALLLVVTIAVGGYLAWQTRNFQLDDSLIYLRYLRNLFDGQGLTYNAGDRFNGLTSPLYSYLLIVANVVAGNLQYTTIFLSFVFLCAAAITGAHLLASGKYEQTLCALIVVSFNYFYDTFGMETSLFLFLSALALVLYRREQFFGLGVVLGLLFITRSEGVFLGLVVVVDYFIRNRKLPHVKYFVAPVILLAANFIFNYYYYGAFLPATGNAKLGQGKSGYWGEGLIFLHVQYMKDAFFGGDFRLLAFMLPIGLVGVLSSLGKRIAWLVILYLVLLGSFYVFLHIPNYHWYYAPFFFFGLLFVGVGAWRVLSFTYERSRESSVFLSLFLAFFLVTSGFVYHSFGISNVQRGSMDAYKNIGEWIKTNTPAKAVVASVEIGTVGWYSDRYIIDILGLTNRYNADYIARKDLYSWLTKYSPDYILVHEPLWTFEASANCLLASQAYAPVDTFNFAGYRLLRRSDAAGTQQQIQTCAKGPRT</sequence>
<keyword evidence="1" id="KW-0472">Membrane</keyword>
<dbReference type="AlphaFoldDB" id="A0A1H1F3A1"/>
<dbReference type="STRING" id="157910.SAMN05445850_2239"/>
<organism evidence="2 3">
    <name type="scientific">Paraburkholderia tuberum</name>
    <dbReference type="NCBI Taxonomy" id="157910"/>
    <lineage>
        <taxon>Bacteria</taxon>
        <taxon>Pseudomonadati</taxon>
        <taxon>Pseudomonadota</taxon>
        <taxon>Betaproteobacteria</taxon>
        <taxon>Burkholderiales</taxon>
        <taxon>Burkholderiaceae</taxon>
        <taxon>Paraburkholderia</taxon>
    </lineage>
</organism>
<feature type="transmembrane region" description="Helical" evidence="1">
    <location>
        <begin position="116"/>
        <end position="149"/>
    </location>
</feature>
<reference evidence="3" key="1">
    <citation type="submission" date="2016-10" db="EMBL/GenBank/DDBJ databases">
        <authorList>
            <person name="Varghese N."/>
            <person name="Submissions S."/>
        </authorList>
    </citation>
    <scope>NUCLEOTIDE SEQUENCE [LARGE SCALE GENOMIC DNA]</scope>
    <source>
        <strain evidence="3">DUS833</strain>
    </source>
</reference>
<protein>
    <recommendedName>
        <fullName evidence="4">Glycosyltransferase RgtA/B/C/D-like domain-containing protein</fullName>
    </recommendedName>
</protein>